<evidence type="ECO:0000256" key="5">
    <source>
        <dbReference type="HAMAP-Rule" id="MF_00374"/>
    </source>
</evidence>
<protein>
    <recommendedName>
        <fullName evidence="4 5">Large ribosomal subunit protein uL29</fullName>
    </recommendedName>
</protein>
<dbReference type="InterPro" id="IPR050063">
    <property type="entry name" value="Ribosomal_protein_uL29"/>
</dbReference>
<evidence type="ECO:0000256" key="4">
    <source>
        <dbReference type="ARBA" id="ARBA00035204"/>
    </source>
</evidence>
<dbReference type="KEGG" id="dae:Dtox_0294"/>
<dbReference type="AlphaFoldDB" id="C8W3Z3"/>
<dbReference type="RefSeq" id="WP_015755968.1">
    <property type="nucleotide sequence ID" value="NC_013216.1"/>
</dbReference>
<dbReference type="OrthoDB" id="9815192at2"/>
<dbReference type="GO" id="GO:0003735">
    <property type="term" value="F:structural constituent of ribosome"/>
    <property type="evidence" value="ECO:0007669"/>
    <property type="project" value="InterPro"/>
</dbReference>
<dbReference type="HOGENOM" id="CLU_158491_5_2_9"/>
<dbReference type="FunFam" id="1.10.287.310:FF:000001">
    <property type="entry name" value="50S ribosomal protein L29"/>
    <property type="match status" value="1"/>
</dbReference>
<dbReference type="NCBIfam" id="TIGR00012">
    <property type="entry name" value="L29"/>
    <property type="match status" value="1"/>
</dbReference>
<gene>
    <name evidence="5" type="primary">rpmC</name>
    <name evidence="6" type="ordered locus">Dtox_0294</name>
</gene>
<dbReference type="InterPro" id="IPR001854">
    <property type="entry name" value="Ribosomal_uL29"/>
</dbReference>
<evidence type="ECO:0000256" key="2">
    <source>
        <dbReference type="ARBA" id="ARBA00022980"/>
    </source>
</evidence>
<keyword evidence="7" id="KW-1185">Reference proteome</keyword>
<dbReference type="SUPFAM" id="SSF46561">
    <property type="entry name" value="Ribosomal protein L29 (L29p)"/>
    <property type="match status" value="1"/>
</dbReference>
<dbReference type="CDD" id="cd00427">
    <property type="entry name" value="Ribosomal_L29_HIP"/>
    <property type="match status" value="1"/>
</dbReference>
<comment type="similarity">
    <text evidence="1 5">Belongs to the universal ribosomal protein uL29 family.</text>
</comment>
<sequence length="69" mass="8289">MKAKDKAKELREMTEDELNRKLTDSKDELFKLRFQLATGQLDNPMKLKEVRRRMAKVKTIIRERELGIR</sequence>
<evidence type="ECO:0000313" key="6">
    <source>
        <dbReference type="EMBL" id="ACV61247.1"/>
    </source>
</evidence>
<organism evidence="6 7">
    <name type="scientific">Desulfofarcimen acetoxidans (strain ATCC 49208 / DSM 771 / KCTC 5769 / VKM B-1644 / 5575)</name>
    <name type="common">Desulfotomaculum acetoxidans</name>
    <dbReference type="NCBI Taxonomy" id="485916"/>
    <lineage>
        <taxon>Bacteria</taxon>
        <taxon>Bacillati</taxon>
        <taxon>Bacillota</taxon>
        <taxon>Clostridia</taxon>
        <taxon>Eubacteriales</taxon>
        <taxon>Peptococcaceae</taxon>
        <taxon>Desulfofarcimen</taxon>
    </lineage>
</organism>
<dbReference type="eggNOG" id="COG0255">
    <property type="taxonomic scope" value="Bacteria"/>
</dbReference>
<name>C8W3Z3_DESAS</name>
<dbReference type="PANTHER" id="PTHR10916:SF0">
    <property type="entry name" value="LARGE RIBOSOMAL SUBUNIT PROTEIN UL29C"/>
    <property type="match status" value="1"/>
</dbReference>
<accession>C8W3Z3</accession>
<dbReference type="GO" id="GO:0022625">
    <property type="term" value="C:cytosolic large ribosomal subunit"/>
    <property type="evidence" value="ECO:0007669"/>
    <property type="project" value="TreeGrafter"/>
</dbReference>
<dbReference type="STRING" id="485916.Dtox_0294"/>
<proteinExistence type="inferred from homology"/>
<dbReference type="PANTHER" id="PTHR10916">
    <property type="entry name" value="60S RIBOSOMAL PROTEIN L35/50S RIBOSOMAL PROTEIN L29"/>
    <property type="match status" value="1"/>
</dbReference>
<dbReference type="EMBL" id="CP001720">
    <property type="protein sequence ID" value="ACV61247.1"/>
    <property type="molecule type" value="Genomic_DNA"/>
</dbReference>
<evidence type="ECO:0000256" key="1">
    <source>
        <dbReference type="ARBA" id="ARBA00009254"/>
    </source>
</evidence>
<evidence type="ECO:0000256" key="3">
    <source>
        <dbReference type="ARBA" id="ARBA00023274"/>
    </source>
</evidence>
<dbReference type="Gene3D" id="1.10.287.310">
    <property type="match status" value="1"/>
</dbReference>
<dbReference type="Pfam" id="PF00831">
    <property type="entry name" value="Ribosomal_L29"/>
    <property type="match status" value="1"/>
</dbReference>
<keyword evidence="3 5" id="KW-0687">Ribonucleoprotein</keyword>
<evidence type="ECO:0000313" key="7">
    <source>
        <dbReference type="Proteomes" id="UP000002217"/>
    </source>
</evidence>
<dbReference type="InterPro" id="IPR036049">
    <property type="entry name" value="Ribosomal_uL29_sf"/>
</dbReference>
<reference evidence="6 7" key="1">
    <citation type="journal article" date="2009" name="Stand. Genomic Sci.">
        <title>Complete genome sequence of Desulfotomaculum acetoxidans type strain (5575).</title>
        <authorList>
            <person name="Spring S."/>
            <person name="Lapidus A."/>
            <person name="Schroder M."/>
            <person name="Gleim D."/>
            <person name="Sims D."/>
            <person name="Meincke L."/>
            <person name="Glavina Del Rio T."/>
            <person name="Tice H."/>
            <person name="Copeland A."/>
            <person name="Cheng J.F."/>
            <person name="Lucas S."/>
            <person name="Chen F."/>
            <person name="Nolan M."/>
            <person name="Bruce D."/>
            <person name="Goodwin L."/>
            <person name="Pitluck S."/>
            <person name="Ivanova N."/>
            <person name="Mavromatis K."/>
            <person name="Mikhailova N."/>
            <person name="Pati A."/>
            <person name="Chen A."/>
            <person name="Palaniappan K."/>
            <person name="Land M."/>
            <person name="Hauser L."/>
            <person name="Chang Y.J."/>
            <person name="Jeffries C.D."/>
            <person name="Chain P."/>
            <person name="Saunders E."/>
            <person name="Brettin T."/>
            <person name="Detter J.C."/>
            <person name="Goker M."/>
            <person name="Bristow J."/>
            <person name="Eisen J.A."/>
            <person name="Markowitz V."/>
            <person name="Hugenholtz P."/>
            <person name="Kyrpides N.C."/>
            <person name="Klenk H.P."/>
            <person name="Han C."/>
        </authorList>
    </citation>
    <scope>NUCLEOTIDE SEQUENCE [LARGE SCALE GENOMIC DNA]</scope>
    <source>
        <strain evidence="7">ATCC 49208 / DSM 771 / VKM B-1644</strain>
    </source>
</reference>
<keyword evidence="2 5" id="KW-0689">Ribosomal protein</keyword>
<dbReference type="GO" id="GO:0006412">
    <property type="term" value="P:translation"/>
    <property type="evidence" value="ECO:0007669"/>
    <property type="project" value="UniProtKB-UniRule"/>
</dbReference>
<dbReference type="HAMAP" id="MF_00374">
    <property type="entry name" value="Ribosomal_uL29"/>
    <property type="match status" value="1"/>
</dbReference>
<dbReference type="Proteomes" id="UP000002217">
    <property type="component" value="Chromosome"/>
</dbReference>